<name>A0A2S4Q0V0_9PEZI</name>
<sequence>MTKSETAFLYSALVSPSTFQDTVKLYEEELDRRHKKCDPSDLDVANVTQQILSTKKLNRVTDRWLYDTGTDVEASNSHENLIPETIVKIKSGQFLVQTGKREVCTLEVYQKRTFSNIQIGLKEKILDEYGVR</sequence>
<reference evidence="1 2" key="1">
    <citation type="submission" date="2017-10" db="EMBL/GenBank/DDBJ databases">
        <title>Development of genomic resources for the powdery mildew, Erysiphe pulchra.</title>
        <authorList>
            <person name="Wadl P.A."/>
            <person name="Mack B.M."/>
            <person name="Moore G."/>
            <person name="Beltz S.B."/>
        </authorList>
    </citation>
    <scope>NUCLEOTIDE SEQUENCE [LARGE SCALE GENOMIC DNA]</scope>
    <source>
        <strain evidence="1">Cflorida</strain>
    </source>
</reference>
<accession>A0A2S4Q0V0</accession>
<dbReference type="EMBL" id="PEDP01000055">
    <property type="protein sequence ID" value="POS87908.1"/>
    <property type="molecule type" value="Genomic_DNA"/>
</dbReference>
<dbReference type="Proteomes" id="UP000237438">
    <property type="component" value="Unassembled WGS sequence"/>
</dbReference>
<keyword evidence="2" id="KW-1185">Reference proteome</keyword>
<protein>
    <submittedName>
        <fullName evidence="1">Uncharacterized protein</fullName>
    </submittedName>
</protein>
<dbReference type="AlphaFoldDB" id="A0A2S4Q0V0"/>
<organism evidence="1 2">
    <name type="scientific">Erysiphe pulchra</name>
    <dbReference type="NCBI Taxonomy" id="225359"/>
    <lineage>
        <taxon>Eukaryota</taxon>
        <taxon>Fungi</taxon>
        <taxon>Dikarya</taxon>
        <taxon>Ascomycota</taxon>
        <taxon>Pezizomycotina</taxon>
        <taxon>Leotiomycetes</taxon>
        <taxon>Erysiphales</taxon>
        <taxon>Erysiphaceae</taxon>
        <taxon>Erysiphe</taxon>
    </lineage>
</organism>
<evidence type="ECO:0000313" key="2">
    <source>
        <dbReference type="Proteomes" id="UP000237438"/>
    </source>
</evidence>
<evidence type="ECO:0000313" key="1">
    <source>
        <dbReference type="EMBL" id="POS87908.1"/>
    </source>
</evidence>
<comment type="caution">
    <text evidence="1">The sequence shown here is derived from an EMBL/GenBank/DDBJ whole genome shotgun (WGS) entry which is preliminary data.</text>
</comment>
<proteinExistence type="predicted"/>
<dbReference type="OrthoDB" id="10588228at2759"/>
<gene>
    <name evidence="1" type="ORF">EPUL_000255</name>
</gene>